<dbReference type="Pfam" id="PF13620">
    <property type="entry name" value="CarboxypepD_reg"/>
    <property type="match status" value="1"/>
</dbReference>
<dbReference type="InterPro" id="IPR036942">
    <property type="entry name" value="Beta-barrel_TonB_sf"/>
</dbReference>
<dbReference type="InterPro" id="IPR008969">
    <property type="entry name" value="CarboxyPept-like_regulatory"/>
</dbReference>
<accession>A0ABW9KH24</accession>
<protein>
    <submittedName>
        <fullName evidence="9">Carboxypeptidase regulatory-like domain-containing protein</fullName>
    </submittedName>
</protein>
<comment type="caution">
    <text evidence="9">The sequence shown here is derived from an EMBL/GenBank/DDBJ whole genome shotgun (WGS) entry which is preliminary data.</text>
</comment>
<evidence type="ECO:0000313" key="9">
    <source>
        <dbReference type="EMBL" id="MFN2975072.1"/>
    </source>
</evidence>
<dbReference type="Gene3D" id="2.40.170.20">
    <property type="entry name" value="TonB-dependent receptor, beta-barrel domain"/>
    <property type="match status" value="1"/>
</dbReference>
<dbReference type="Gene3D" id="2.60.40.1120">
    <property type="entry name" value="Carboxypeptidase-like, regulatory domain"/>
    <property type="match status" value="1"/>
</dbReference>
<dbReference type="EMBL" id="JBJYXY010000001">
    <property type="protein sequence ID" value="MFN2975072.1"/>
    <property type="molecule type" value="Genomic_DNA"/>
</dbReference>
<keyword evidence="2" id="KW-0813">Transport</keyword>
<evidence type="ECO:0000256" key="3">
    <source>
        <dbReference type="ARBA" id="ARBA00022452"/>
    </source>
</evidence>
<dbReference type="RefSeq" id="WP_263413389.1">
    <property type="nucleotide sequence ID" value="NZ_BAABBH010000001.1"/>
</dbReference>
<evidence type="ECO:0000256" key="4">
    <source>
        <dbReference type="ARBA" id="ARBA00022692"/>
    </source>
</evidence>
<evidence type="ECO:0000256" key="2">
    <source>
        <dbReference type="ARBA" id="ARBA00022448"/>
    </source>
</evidence>
<evidence type="ECO:0000313" key="10">
    <source>
        <dbReference type="Proteomes" id="UP001634747"/>
    </source>
</evidence>
<keyword evidence="5" id="KW-0472">Membrane</keyword>
<reference evidence="9 10" key="1">
    <citation type="submission" date="2024-12" db="EMBL/GenBank/DDBJ databases">
        <authorList>
            <person name="Lee Y."/>
        </authorList>
    </citation>
    <scope>NUCLEOTIDE SEQUENCE [LARGE SCALE GENOMIC DNA]</scope>
    <source>
        <strain evidence="9 10">03SUJ4</strain>
    </source>
</reference>
<keyword evidence="7" id="KW-0732">Signal</keyword>
<evidence type="ECO:0000259" key="8">
    <source>
        <dbReference type="Pfam" id="PF25183"/>
    </source>
</evidence>
<keyword evidence="4" id="KW-0812">Transmembrane</keyword>
<dbReference type="SUPFAM" id="SSF56935">
    <property type="entry name" value="Porins"/>
    <property type="match status" value="1"/>
</dbReference>
<dbReference type="Pfam" id="PF25183">
    <property type="entry name" value="OMP_b-brl_4"/>
    <property type="match status" value="1"/>
</dbReference>
<organism evidence="9 10">
    <name type="scientific">Terriglobus aquaticus</name>
    <dbReference type="NCBI Taxonomy" id="940139"/>
    <lineage>
        <taxon>Bacteria</taxon>
        <taxon>Pseudomonadati</taxon>
        <taxon>Acidobacteriota</taxon>
        <taxon>Terriglobia</taxon>
        <taxon>Terriglobales</taxon>
        <taxon>Acidobacteriaceae</taxon>
        <taxon>Terriglobus</taxon>
    </lineage>
</organism>
<dbReference type="Proteomes" id="UP001634747">
    <property type="component" value="Unassembled WGS sequence"/>
</dbReference>
<evidence type="ECO:0000256" key="1">
    <source>
        <dbReference type="ARBA" id="ARBA00004571"/>
    </source>
</evidence>
<dbReference type="InterPro" id="IPR039426">
    <property type="entry name" value="TonB-dep_rcpt-like"/>
</dbReference>
<gene>
    <name evidence="9" type="ORF">ACK2TP_04795</name>
</gene>
<feature type="chain" id="PRO_5045341950" evidence="7">
    <location>
        <begin position="25"/>
        <end position="1134"/>
    </location>
</feature>
<feature type="signal peptide" evidence="7">
    <location>
        <begin position="1"/>
        <end position="24"/>
    </location>
</feature>
<evidence type="ECO:0000256" key="5">
    <source>
        <dbReference type="ARBA" id="ARBA00023136"/>
    </source>
</evidence>
<feature type="domain" description="TonB-dependent transporter Oar-like beta-barrel" evidence="8">
    <location>
        <begin position="246"/>
        <end position="1084"/>
    </location>
</feature>
<evidence type="ECO:0000256" key="6">
    <source>
        <dbReference type="ARBA" id="ARBA00023237"/>
    </source>
</evidence>
<proteinExistence type="predicted"/>
<keyword evidence="6" id="KW-0998">Cell outer membrane</keyword>
<keyword evidence="3" id="KW-1134">Transmembrane beta strand</keyword>
<dbReference type="SUPFAM" id="SSF49464">
    <property type="entry name" value="Carboxypeptidase regulatory domain-like"/>
    <property type="match status" value="1"/>
</dbReference>
<name>A0ABW9KH24_9BACT</name>
<dbReference type="PANTHER" id="PTHR30069">
    <property type="entry name" value="TONB-DEPENDENT OUTER MEMBRANE RECEPTOR"/>
    <property type="match status" value="1"/>
</dbReference>
<dbReference type="PANTHER" id="PTHR30069:SF46">
    <property type="entry name" value="OAR PROTEIN"/>
    <property type="match status" value="1"/>
</dbReference>
<dbReference type="InterPro" id="IPR057601">
    <property type="entry name" value="Oar-like_b-barrel"/>
</dbReference>
<comment type="subcellular location">
    <subcellularLocation>
        <location evidence="1">Cell outer membrane</location>
        <topology evidence="1">Multi-pass membrane protein</topology>
    </subcellularLocation>
</comment>
<keyword evidence="10" id="KW-1185">Reference proteome</keyword>
<sequence length="1134" mass="121674">MKTHCSKLRASVFVAALAVSAVTATGFAQTAALGNIAGVVRDAAGSVVPSATVTVINTGTGAKKDLTTDSDGHYTATFLQPGTYEVIISGSGFGRVDQKNVQVTVGNTNTVDATLPAGSVSSEVTVTTDAVLVDSDRTDQSQVVGERLVNNLPVNGRRFDNFVLLTPNVVPDGNSGLLSFRGISGLYNTNLVDGANNNQAFFSEARGRSIGAPYVFPIDAIQEFQSATSSYSAEFGQAAGGVINAITKSGTNSFHGDAYEYYRTPGFNALDPQNKYQGRTGNNPLLLQQPIKTQHQFGAAVGGPIIRDKMFFHAVYDGYRRRNPITYLSTYNTATQNISQLVALCDGRTSNYLTRGSAIFPSVIPNITAAQCSAAVNFINGTQLGSFQRNTKQDIFLPRLDFQATSKTHLSASFLFENLQIPNGYNSSTTVNNGGVSQNGTINFHERFLFANAETSLSSTATNVVHFQWSRDLETASTNSGGPAINITNLASYGETSALPRGAFPDEHRWQITDIYNTVRGKHNLKVGVDINLIHEQISNLFQGDGSFTYGTGSTEFNFANWIQDVYQVNGGRHYNSFTQVNDPITHVGADDFWNKDLDIFVQDDWKITPKLLLSMGARYDVQLVPQPERPNTSSPVAQTYTSTINIDYHMAAPRFGFAWTPHEGMVVRGGYGLFFALTSNSTFYANRRENGVFQQQFNVNAITNPNTPYVAAGTGCTPAVGTNRCFTQSGTYASYAPQGGIPAFTPPGPAPINQVTGAATPAVNPGLPPGTLGARGNDPNFLNPYTHSYDLSVEQQLPLRSTLSVGYVGTRGMRLPIFVDTNVDPTSAVVRNYTYINAQGVSQVIPTPYYTRRLYTTTGTMLTGFSDVNSWYNSLAVSLRKPLSRSFQVLANYTWAHAMDGGQVSGVNGTFNGTDVAFDPFARGHRAGRAAEYSRSDLDVRGRFVGSLVAISRFPIGNKLAAYAANGWQLTTTVTAQTGLPLTAFMSNSPVSVIGDGGLTGAELSLNNAGTPGRVPTAVAPRNAFKGPGVHNTDLRLSREFPLREGMRIEIAAEAFNIANHRNQLGVNQTFATYQTAGTSTTAGSGGAATTCPATATDGCIVPYTQTGFGAQTSTSGILYTPRQLQFLGRFFF</sequence>
<evidence type="ECO:0000256" key="7">
    <source>
        <dbReference type="SAM" id="SignalP"/>
    </source>
</evidence>